<dbReference type="GO" id="GO:0046872">
    <property type="term" value="F:metal ion binding"/>
    <property type="evidence" value="ECO:0007669"/>
    <property type="project" value="UniProtKB-KW"/>
</dbReference>
<name>C7N394_SLAHD</name>
<dbReference type="KEGG" id="shi:Shel_26140"/>
<evidence type="ECO:0000256" key="4">
    <source>
        <dbReference type="ARBA" id="ARBA00022723"/>
    </source>
</evidence>
<dbReference type="PANTHER" id="PTHR47099:SF1">
    <property type="entry name" value="METHYLCOBAMIDE:COM METHYLTRANSFERASE MTBA"/>
    <property type="match status" value="1"/>
</dbReference>
<dbReference type="RefSeq" id="WP_012799715.1">
    <property type="nucleotide sequence ID" value="NC_013165.1"/>
</dbReference>
<evidence type="ECO:0000256" key="6">
    <source>
        <dbReference type="ARBA" id="ARBA00022994"/>
    </source>
</evidence>
<proteinExistence type="predicted"/>
<evidence type="ECO:0000256" key="3">
    <source>
        <dbReference type="ARBA" id="ARBA00022679"/>
    </source>
</evidence>
<organism evidence="8 9">
    <name type="scientific">Slackia heliotrinireducens (strain ATCC 29202 / DSM 20476 / NCTC 11029 / RHS 1)</name>
    <name type="common">Peptococcus heliotrinreducens</name>
    <dbReference type="NCBI Taxonomy" id="471855"/>
    <lineage>
        <taxon>Bacteria</taxon>
        <taxon>Bacillati</taxon>
        <taxon>Actinomycetota</taxon>
        <taxon>Coriobacteriia</taxon>
        <taxon>Eggerthellales</taxon>
        <taxon>Eggerthellaceae</taxon>
        <taxon>Slackia</taxon>
    </lineage>
</organism>
<dbReference type="AlphaFoldDB" id="C7N394"/>
<dbReference type="GO" id="GO:0006779">
    <property type="term" value="P:porphyrin-containing compound biosynthetic process"/>
    <property type="evidence" value="ECO:0007669"/>
    <property type="project" value="InterPro"/>
</dbReference>
<dbReference type="NCBIfam" id="TIGR01463">
    <property type="entry name" value="mtaA_cmuA"/>
    <property type="match status" value="1"/>
</dbReference>
<dbReference type="InterPro" id="IPR000257">
    <property type="entry name" value="Uroporphyrinogen_deCOase"/>
</dbReference>
<keyword evidence="6" id="KW-0484">Methanogenesis</keyword>
<dbReference type="HOGENOM" id="CLU_040933_2_1_11"/>
<keyword evidence="5" id="KW-0862">Zinc</keyword>
<keyword evidence="2 8" id="KW-0489">Methyltransferase</keyword>
<dbReference type="Proteomes" id="UP000002026">
    <property type="component" value="Chromosome"/>
</dbReference>
<feature type="domain" description="Uroporphyrinogen decarboxylase (URO-D)" evidence="7">
    <location>
        <begin position="3"/>
        <end position="336"/>
    </location>
</feature>
<dbReference type="InterPro" id="IPR052024">
    <property type="entry name" value="Methanogen_methyltrans"/>
</dbReference>
<protein>
    <submittedName>
        <fullName evidence="8">Methyltransferase, MtaA/CmuA family</fullName>
    </submittedName>
</protein>
<sequence length="341" mass="37154">MTTAKERLLATLDGKETDRPPCICPGGMMNMVTVGLQDEIGVFFPEAHYDPEKMAALAKAVYDRGFFENYGVPFCMSVESEAMGAEVTIGRKDVEPHITGYAIFDVHDYKQVKPMDLESGRAKTVIEAIKILKTYDDGVPIVGNLVGPVSVASSVMDPVKYYKQLYKEKELSHAYMDFITNELIRFGLAQVEAGADVIAIADPSGTGEIMGPRSFDQYAVTYLEKLQKALQDAGARTIVHICGQMRSVYEQVAKISCNALSFDAVVPIKEARKNLPGRVVMGNVSTFAIELKDAERVRSLTRMCMNNGSNIIAPACGLGMGSPSENVRAVLETVREAGEAS</sequence>
<accession>C7N394</accession>
<dbReference type="eggNOG" id="COG0407">
    <property type="taxonomic scope" value="Bacteria"/>
</dbReference>
<evidence type="ECO:0000256" key="1">
    <source>
        <dbReference type="ARBA" id="ARBA00001947"/>
    </source>
</evidence>
<dbReference type="InterPro" id="IPR006360">
    <property type="entry name" value="Mtase_MtaA_CmuA"/>
</dbReference>
<reference evidence="8 9" key="1">
    <citation type="journal article" date="2009" name="Stand. Genomic Sci.">
        <title>Complete genome sequence of Slackia heliotrinireducens type strain (RHS 1).</title>
        <authorList>
            <person name="Pukall R."/>
            <person name="Lapidus A."/>
            <person name="Nolan M."/>
            <person name="Copeland A."/>
            <person name="Glavina Del Rio T."/>
            <person name="Lucas S."/>
            <person name="Chen F."/>
            <person name="Tice H."/>
            <person name="Cheng J.F."/>
            <person name="Chertkov O."/>
            <person name="Bruce D."/>
            <person name="Goodwin L."/>
            <person name="Kuske C."/>
            <person name="Brettin T."/>
            <person name="Detter J.C."/>
            <person name="Han C."/>
            <person name="Pitluck S."/>
            <person name="Pati A."/>
            <person name="Mavrommatis K."/>
            <person name="Ivanova N."/>
            <person name="Ovchinnikova G."/>
            <person name="Chen A."/>
            <person name="Palaniappan K."/>
            <person name="Schneider S."/>
            <person name="Rohde M."/>
            <person name="Chain P."/>
            <person name="D'haeseleer P."/>
            <person name="Goker M."/>
            <person name="Bristow J."/>
            <person name="Eisen J.A."/>
            <person name="Markowitz V."/>
            <person name="Kyrpides N.C."/>
            <person name="Klenk H.P."/>
            <person name="Hugenholtz P."/>
        </authorList>
    </citation>
    <scope>NUCLEOTIDE SEQUENCE [LARGE SCALE GENOMIC DNA]</scope>
    <source>
        <strain evidence="9">ATCC 29202 / DSM 20476 / NCTC 11029 / RHS 1</strain>
    </source>
</reference>
<evidence type="ECO:0000259" key="7">
    <source>
        <dbReference type="Pfam" id="PF01208"/>
    </source>
</evidence>
<evidence type="ECO:0000313" key="8">
    <source>
        <dbReference type="EMBL" id="ACV23617.1"/>
    </source>
</evidence>
<dbReference type="Gene3D" id="3.20.20.210">
    <property type="match status" value="1"/>
</dbReference>
<dbReference type="GO" id="GO:0032259">
    <property type="term" value="P:methylation"/>
    <property type="evidence" value="ECO:0007669"/>
    <property type="project" value="UniProtKB-KW"/>
</dbReference>
<keyword evidence="9" id="KW-1185">Reference proteome</keyword>
<evidence type="ECO:0000256" key="2">
    <source>
        <dbReference type="ARBA" id="ARBA00022603"/>
    </source>
</evidence>
<dbReference type="NCBIfam" id="NF004889">
    <property type="entry name" value="PRK06252.1"/>
    <property type="match status" value="1"/>
</dbReference>
<evidence type="ECO:0000256" key="5">
    <source>
        <dbReference type="ARBA" id="ARBA00022833"/>
    </source>
</evidence>
<dbReference type="GO" id="GO:0015948">
    <property type="term" value="P:methanogenesis"/>
    <property type="evidence" value="ECO:0007669"/>
    <property type="project" value="UniProtKB-KW"/>
</dbReference>
<evidence type="ECO:0000313" key="9">
    <source>
        <dbReference type="Proteomes" id="UP000002026"/>
    </source>
</evidence>
<comment type="cofactor">
    <cofactor evidence="1">
        <name>Zn(2+)</name>
        <dbReference type="ChEBI" id="CHEBI:29105"/>
    </cofactor>
</comment>
<keyword evidence="3 8" id="KW-0808">Transferase</keyword>
<dbReference type="InterPro" id="IPR038071">
    <property type="entry name" value="UROD/MetE-like_sf"/>
</dbReference>
<dbReference type="GO" id="GO:0004853">
    <property type="term" value="F:uroporphyrinogen decarboxylase activity"/>
    <property type="evidence" value="ECO:0007669"/>
    <property type="project" value="InterPro"/>
</dbReference>
<dbReference type="GO" id="GO:0006730">
    <property type="term" value="P:one-carbon metabolic process"/>
    <property type="evidence" value="ECO:0007669"/>
    <property type="project" value="InterPro"/>
</dbReference>
<keyword evidence="4" id="KW-0479">Metal-binding</keyword>
<dbReference type="STRING" id="471855.Shel_26140"/>
<dbReference type="Pfam" id="PF01208">
    <property type="entry name" value="URO-D"/>
    <property type="match status" value="1"/>
</dbReference>
<dbReference type="GO" id="GO:0008168">
    <property type="term" value="F:methyltransferase activity"/>
    <property type="evidence" value="ECO:0007669"/>
    <property type="project" value="UniProtKB-KW"/>
</dbReference>
<dbReference type="SUPFAM" id="SSF51726">
    <property type="entry name" value="UROD/MetE-like"/>
    <property type="match status" value="1"/>
</dbReference>
<gene>
    <name evidence="8" type="ordered locus">Shel_26140</name>
</gene>
<dbReference type="PANTHER" id="PTHR47099">
    <property type="entry name" value="METHYLCOBAMIDE:COM METHYLTRANSFERASE MTBA"/>
    <property type="match status" value="1"/>
</dbReference>
<dbReference type="EMBL" id="CP001684">
    <property type="protein sequence ID" value="ACV23617.1"/>
    <property type="molecule type" value="Genomic_DNA"/>
</dbReference>